<evidence type="ECO:0000256" key="1">
    <source>
        <dbReference type="SAM" id="MobiDB-lite"/>
    </source>
</evidence>
<evidence type="ECO:0000313" key="2">
    <source>
        <dbReference type="EMBL" id="KAL2630976.1"/>
    </source>
</evidence>
<dbReference type="Proteomes" id="UP001605036">
    <property type="component" value="Unassembled WGS sequence"/>
</dbReference>
<gene>
    <name evidence="2" type="ORF">R1flu_015662</name>
</gene>
<accession>A0ABD1YJK6</accession>
<feature type="region of interest" description="Disordered" evidence="1">
    <location>
        <begin position="201"/>
        <end position="253"/>
    </location>
</feature>
<comment type="caution">
    <text evidence="2">The sequence shown here is derived from an EMBL/GenBank/DDBJ whole genome shotgun (WGS) entry which is preliminary data.</text>
</comment>
<feature type="compositionally biased region" description="Polar residues" evidence="1">
    <location>
        <begin position="92"/>
        <end position="116"/>
    </location>
</feature>
<protein>
    <submittedName>
        <fullName evidence="2">Uncharacterized protein</fullName>
    </submittedName>
</protein>
<dbReference type="Pfam" id="PF07795">
    <property type="entry name" value="DUF1635"/>
    <property type="match status" value="2"/>
</dbReference>
<name>A0ABD1YJK6_9MARC</name>
<reference evidence="2 3" key="1">
    <citation type="submission" date="2024-09" db="EMBL/GenBank/DDBJ databases">
        <title>Chromosome-scale assembly of Riccia fluitans.</title>
        <authorList>
            <person name="Paukszto L."/>
            <person name="Sawicki J."/>
            <person name="Karawczyk K."/>
            <person name="Piernik-Szablinska J."/>
            <person name="Szczecinska M."/>
            <person name="Mazdziarz M."/>
        </authorList>
    </citation>
    <scope>NUCLEOTIDE SEQUENCE [LARGE SCALE GENOMIC DNA]</scope>
    <source>
        <strain evidence="2">Rf_01</strain>
        <tissue evidence="2">Aerial parts of the thallus</tissue>
    </source>
</reference>
<evidence type="ECO:0000313" key="3">
    <source>
        <dbReference type="Proteomes" id="UP001605036"/>
    </source>
</evidence>
<sequence>MLVEEARCFNQAIMDGSLPPMDVHMPQIFHQDQSNEEMKQLLLCARLELQSVKAEERAHEAKLRHHEAQLRHLQDALFKVRKERDEYRDKCNQLQARLSRSPSRGSGMSDPNLSNVQQQQQQQMESVSSMAEPTRATLSEVHRHLQEQQQMEFPHMEIQKHLHHQLDLPNHHHMVVDLDLQQENDHQISAQQLEQLQQQLEIQQQQQEDQTHEQLGIDIRNSPDRQSGSSQCGDDRNNSTNNNKNSSSTSWSMQIKMRGSADQTCSLMDESLRIQMELSQGTAGVSGSHHLDQHSAASLDDFHDHLQQEQQMHMHLQLQQQQREESELLLAHMQQRNVSTSHMHIGSDDQQQQAAAASSCQSRMTEGQDVVMSVLQHSGWQRTPPPQSCSSVMQIALSPSVDMGTVSVSSFSMSSPPVPGAGAASSFSMSSPAVSSYSRSSPGVQSGHHQAPPPPPPQLLQNRSAVASILSPLERYADSQSNCSLLAPGPLHLPEPPEANAQVILSTLPEKGKLLQAVMQAGPLLQTLMVAGPLPQWRHPPPAMDSLEIPRVPMSAPTLPVGCSIEHSSPGNVMARNGVSSNMGHVMRMSSSLHNNSSSMMPNGGLCHTKTMPASALSSIATGFDTFSSPLNPSLNSQRSLPQRLPLSNSHLSHDMSLLGPPMKYAKIH</sequence>
<feature type="compositionally biased region" description="Low complexity" evidence="1">
    <location>
        <begin position="238"/>
        <end position="252"/>
    </location>
</feature>
<dbReference type="PANTHER" id="PTHR33431:SF3">
    <property type="entry name" value="ENABLED-LIKE PROTEIN (DUF1635)"/>
    <property type="match status" value="1"/>
</dbReference>
<dbReference type="InterPro" id="IPR012862">
    <property type="entry name" value="DUF1635"/>
</dbReference>
<dbReference type="AlphaFoldDB" id="A0ABD1YJK6"/>
<feature type="compositionally biased region" description="Low complexity" evidence="1">
    <location>
        <begin position="410"/>
        <end position="447"/>
    </location>
</feature>
<feature type="region of interest" description="Disordered" evidence="1">
    <location>
        <begin position="91"/>
        <end position="133"/>
    </location>
</feature>
<dbReference type="EMBL" id="JBHFFA010000004">
    <property type="protein sequence ID" value="KAL2630976.1"/>
    <property type="molecule type" value="Genomic_DNA"/>
</dbReference>
<feature type="region of interest" description="Disordered" evidence="1">
    <location>
        <begin position="410"/>
        <end position="460"/>
    </location>
</feature>
<keyword evidence="3" id="KW-1185">Reference proteome</keyword>
<organism evidence="2 3">
    <name type="scientific">Riccia fluitans</name>
    <dbReference type="NCBI Taxonomy" id="41844"/>
    <lineage>
        <taxon>Eukaryota</taxon>
        <taxon>Viridiplantae</taxon>
        <taxon>Streptophyta</taxon>
        <taxon>Embryophyta</taxon>
        <taxon>Marchantiophyta</taxon>
        <taxon>Marchantiopsida</taxon>
        <taxon>Marchantiidae</taxon>
        <taxon>Marchantiales</taxon>
        <taxon>Ricciaceae</taxon>
        <taxon>Riccia</taxon>
    </lineage>
</organism>
<proteinExistence type="predicted"/>
<dbReference type="PANTHER" id="PTHR33431">
    <property type="entry name" value="ENABLED-LIKE PROTEIN (DUF1635)"/>
    <property type="match status" value="1"/>
</dbReference>